<dbReference type="STRING" id="13706.A0A1X2HMI5"/>
<dbReference type="OMA" id="RGISWGH"/>
<feature type="signal peptide" evidence="2">
    <location>
        <begin position="1"/>
        <end position="18"/>
    </location>
</feature>
<name>A0A1X2HMI5_SYNRA</name>
<evidence type="ECO:0000256" key="1">
    <source>
        <dbReference type="ARBA" id="ARBA00022801"/>
    </source>
</evidence>
<evidence type="ECO:0000256" key="2">
    <source>
        <dbReference type="SAM" id="SignalP"/>
    </source>
</evidence>
<keyword evidence="1" id="KW-0378">Hydrolase</keyword>
<dbReference type="GO" id="GO:0016788">
    <property type="term" value="F:hydrolase activity, acting on ester bonds"/>
    <property type="evidence" value="ECO:0007669"/>
    <property type="project" value="InterPro"/>
</dbReference>
<sequence>MRFTALFSIVAAAALVTASPVKHQEHQKQHEGRSSAPKGKAFDHFLQIWLENQDFEVIAAIDEFKALAKEGVLLTSFNAITHPSEPNYVAAVGGSTFGITNDDYYNIPSNISNVFDLVENKGLTWKVYQEDIPATCWTNYKSNDGLYVRKHNPAVIYDSIGLNKQRCQNIVNADQFAKDIANDDLPNYMFYTPNMDNDAHDTNAKYAGNWLKGFWQNTLNNPTLLDKTLIVLTFDETATYAARNRVWTLAFGAIPEELKGTEDNTFYTHYSTLNMVEENWGLGSLGRNDANKTLSNVFSFFADKLGYTNVEVPESQIPFMNNTITGLLTGKSYNETHSS</sequence>
<dbReference type="PANTHER" id="PTHR31956:SF8">
    <property type="entry name" value="ACID PHOSPHATASE PHOA (AFU_ORTHOLOGUE AFUA_1G03570)"/>
    <property type="match status" value="1"/>
</dbReference>
<dbReference type="AlphaFoldDB" id="A0A1X2HMI5"/>
<proteinExistence type="predicted"/>
<dbReference type="InParanoid" id="A0A1X2HMI5"/>
<dbReference type="EMBL" id="MCGN01000002">
    <property type="protein sequence ID" value="ORZ00492.1"/>
    <property type="molecule type" value="Genomic_DNA"/>
</dbReference>
<dbReference type="InterPro" id="IPR017850">
    <property type="entry name" value="Alkaline_phosphatase_core_sf"/>
</dbReference>
<accession>A0A1X2HMI5</accession>
<gene>
    <name evidence="3" type="ORF">BCR43DRAFT_485313</name>
</gene>
<dbReference type="InterPro" id="IPR007312">
    <property type="entry name" value="Phosphoesterase"/>
</dbReference>
<dbReference type="OrthoDB" id="5135119at2759"/>
<dbReference type="GO" id="GO:0009395">
    <property type="term" value="P:phospholipid catabolic process"/>
    <property type="evidence" value="ECO:0007669"/>
    <property type="project" value="TreeGrafter"/>
</dbReference>
<dbReference type="Gene3D" id="3.40.720.10">
    <property type="entry name" value="Alkaline Phosphatase, subunit A"/>
    <property type="match status" value="1"/>
</dbReference>
<evidence type="ECO:0000313" key="3">
    <source>
        <dbReference type="EMBL" id="ORZ00492.1"/>
    </source>
</evidence>
<dbReference type="Proteomes" id="UP000242180">
    <property type="component" value="Unassembled WGS sequence"/>
</dbReference>
<keyword evidence="4" id="KW-1185">Reference proteome</keyword>
<organism evidence="3 4">
    <name type="scientific">Syncephalastrum racemosum</name>
    <name type="common">Filamentous fungus</name>
    <dbReference type="NCBI Taxonomy" id="13706"/>
    <lineage>
        <taxon>Eukaryota</taxon>
        <taxon>Fungi</taxon>
        <taxon>Fungi incertae sedis</taxon>
        <taxon>Mucoromycota</taxon>
        <taxon>Mucoromycotina</taxon>
        <taxon>Mucoromycetes</taxon>
        <taxon>Mucorales</taxon>
        <taxon>Syncephalastraceae</taxon>
        <taxon>Syncephalastrum</taxon>
    </lineage>
</organism>
<keyword evidence="2" id="KW-0732">Signal</keyword>
<evidence type="ECO:0000313" key="4">
    <source>
        <dbReference type="Proteomes" id="UP000242180"/>
    </source>
</evidence>
<protein>
    <submittedName>
        <fullName evidence="3">Phosphoesterase family-domain-containing protein</fullName>
    </submittedName>
</protein>
<dbReference type="PANTHER" id="PTHR31956">
    <property type="entry name" value="NON-SPECIFIC PHOSPHOLIPASE C4-RELATED"/>
    <property type="match status" value="1"/>
</dbReference>
<reference evidence="3 4" key="1">
    <citation type="submission" date="2016-07" db="EMBL/GenBank/DDBJ databases">
        <title>Pervasive Adenine N6-methylation of Active Genes in Fungi.</title>
        <authorList>
            <consortium name="DOE Joint Genome Institute"/>
            <person name="Mondo S.J."/>
            <person name="Dannebaum R.O."/>
            <person name="Kuo R.C."/>
            <person name="Labutti K."/>
            <person name="Haridas S."/>
            <person name="Kuo A."/>
            <person name="Salamov A."/>
            <person name="Ahrendt S.R."/>
            <person name="Lipzen A."/>
            <person name="Sullivan W."/>
            <person name="Andreopoulos W.B."/>
            <person name="Clum A."/>
            <person name="Lindquist E."/>
            <person name="Daum C."/>
            <person name="Ramamoorthy G.K."/>
            <person name="Gryganskyi A."/>
            <person name="Culley D."/>
            <person name="Magnuson J.K."/>
            <person name="James T.Y."/>
            <person name="O'Malley M.A."/>
            <person name="Stajich J.E."/>
            <person name="Spatafora J.W."/>
            <person name="Visel A."/>
            <person name="Grigoriev I.V."/>
        </authorList>
    </citation>
    <scope>NUCLEOTIDE SEQUENCE [LARGE SCALE GENOMIC DNA]</scope>
    <source>
        <strain evidence="3 4">NRRL 2496</strain>
    </source>
</reference>
<feature type="chain" id="PRO_5013230805" evidence="2">
    <location>
        <begin position="19"/>
        <end position="339"/>
    </location>
</feature>
<comment type="caution">
    <text evidence="3">The sequence shown here is derived from an EMBL/GenBank/DDBJ whole genome shotgun (WGS) entry which is preliminary data.</text>
</comment>
<dbReference type="Pfam" id="PF04185">
    <property type="entry name" value="Phosphoesterase"/>
    <property type="match status" value="1"/>
</dbReference>